<dbReference type="RefSeq" id="WP_013891842.1">
    <property type="nucleotide sequence ID" value="NZ_CP051773.1"/>
</dbReference>
<sequence>MAKGAMKAGKEARKPKKDAKKPAPAPALKAPPVKAMRIKEK</sequence>
<feature type="compositionally biased region" description="Low complexity" evidence="1">
    <location>
        <begin position="26"/>
        <end position="35"/>
    </location>
</feature>
<dbReference type="AlphaFoldDB" id="A0A3M9X969"/>
<name>A0A3M9X969_9HYPH</name>
<dbReference type="Proteomes" id="UP000275436">
    <property type="component" value="Unassembled WGS sequence"/>
</dbReference>
<gene>
    <name evidence="2" type="ORF">DNR46_18170</name>
</gene>
<dbReference type="EMBL" id="QKOD01000004">
    <property type="protein sequence ID" value="RNJ44554.1"/>
    <property type="molecule type" value="Genomic_DNA"/>
</dbReference>
<dbReference type="GeneID" id="80427085"/>
<feature type="region of interest" description="Disordered" evidence="1">
    <location>
        <begin position="1"/>
        <end position="41"/>
    </location>
</feature>
<evidence type="ECO:0000256" key="1">
    <source>
        <dbReference type="SAM" id="MobiDB-lite"/>
    </source>
</evidence>
<organism evidence="2 3">
    <name type="scientific">Mesorhizobium japonicum</name>
    <dbReference type="NCBI Taxonomy" id="2066070"/>
    <lineage>
        <taxon>Bacteria</taxon>
        <taxon>Pseudomonadati</taxon>
        <taxon>Pseudomonadota</taxon>
        <taxon>Alphaproteobacteria</taxon>
        <taxon>Hyphomicrobiales</taxon>
        <taxon>Phyllobacteriaceae</taxon>
        <taxon>Mesorhizobium</taxon>
    </lineage>
</organism>
<evidence type="ECO:0000313" key="3">
    <source>
        <dbReference type="Proteomes" id="UP000275436"/>
    </source>
</evidence>
<evidence type="ECO:0000313" key="2">
    <source>
        <dbReference type="EMBL" id="RNJ44554.1"/>
    </source>
</evidence>
<protein>
    <submittedName>
        <fullName evidence="2">Uncharacterized protein</fullName>
    </submittedName>
</protein>
<accession>A0A3M9X969</accession>
<comment type="caution">
    <text evidence="2">The sequence shown here is derived from an EMBL/GenBank/DDBJ whole genome shotgun (WGS) entry which is preliminary data.</text>
</comment>
<proteinExistence type="predicted"/>
<reference evidence="2 3" key="1">
    <citation type="journal article" date="2018" name="Mol. Plant Microbe Interact.">
        <title>Taxonomically Different Co-Microsymbionts of a Relict Legume, Oxytropis popoviana, Have Complementary Sets of Symbiotic Genes and Together Increase the Efficiency of Plant Nodulation.</title>
        <authorList>
            <person name="Safronova V."/>
            <person name="Belimov A."/>
            <person name="Sazanova A."/>
            <person name="Chirak E."/>
            <person name="Verkhozina A."/>
            <person name="Kuznetsova I."/>
            <person name="Andronov E."/>
            <person name="Puhalsky J."/>
            <person name="Tikhonovich I."/>
        </authorList>
    </citation>
    <scope>NUCLEOTIDE SEQUENCE [LARGE SCALE GENOMIC DNA]</scope>
    <source>
        <strain evidence="2 3">Opo-235</strain>
    </source>
</reference>